<gene>
    <name evidence="1" type="ORF">LMI_2601</name>
    <name evidence="2" type="ORF">SAMN02982997_01234</name>
</gene>
<dbReference type="KEGG" id="tmc:LMI_2601"/>
<evidence type="ECO:0000313" key="1">
    <source>
        <dbReference type="EMBL" id="CEG61862.1"/>
    </source>
</evidence>
<reference evidence="2 4" key="3">
    <citation type="submission" date="2016-10" db="EMBL/GenBank/DDBJ databases">
        <authorList>
            <person name="Varghese N."/>
            <person name="Submissions S."/>
        </authorList>
    </citation>
    <scope>NUCLEOTIDE SEQUENCE [LARGE SCALE GENOMIC DNA]</scope>
    <source>
        <strain evidence="2 4">ATCC 33218</strain>
    </source>
</reference>
<dbReference type="PATRIC" id="fig|451.8.peg.2658"/>
<keyword evidence="4" id="KW-1185">Reference proteome</keyword>
<sequence length="261" mass="30826">MDNKWVDASLISEALIFREKMEKDTYLNYNVPVTPAHLEEQLFIKVSLNQISEYKVTSEHLLHIIGSWHLHQYLITISEKTDLSKLKQKINEAIKHMNKAIKLMDETHQQVIDNELVMFSYLGVNYSSLHFTWNFDQLNQLVNNFNRKQGSPFNKERIIKHAYFELIFIAEALGITPPTQNYESSQFKTYLKIFLDSLDIQEKTLEYYYQQYAKAKNNDLVALYKIEALIELAMEFHDNVSKWKNLLPIYREQIAPLLLSK</sequence>
<dbReference type="Proteomes" id="UP000032414">
    <property type="component" value="Chromosome I"/>
</dbReference>
<dbReference type="HOGENOM" id="CLU_1065316_0_0_6"/>
<dbReference type="OrthoDB" id="5657160at2"/>
<evidence type="ECO:0000313" key="2">
    <source>
        <dbReference type="EMBL" id="SCY25764.1"/>
    </source>
</evidence>
<dbReference type="EMBL" id="LN614830">
    <property type="protein sequence ID" value="CEG61862.1"/>
    <property type="molecule type" value="Genomic_DNA"/>
</dbReference>
<organism evidence="1 3">
    <name type="scientific">Legionella micdadei</name>
    <name type="common">Tatlockia micdadei</name>
    <dbReference type="NCBI Taxonomy" id="451"/>
    <lineage>
        <taxon>Bacteria</taxon>
        <taxon>Pseudomonadati</taxon>
        <taxon>Pseudomonadota</taxon>
        <taxon>Gammaproteobacteria</taxon>
        <taxon>Legionellales</taxon>
        <taxon>Legionellaceae</taxon>
        <taxon>Legionella</taxon>
    </lineage>
</organism>
<dbReference type="STRING" id="451.B6N58_03230"/>
<reference evidence="1" key="1">
    <citation type="submission" date="2014-09" db="EMBL/GenBank/DDBJ databases">
        <authorList>
            <person name="GOMEZ-VALERO Laura"/>
        </authorList>
    </citation>
    <scope>NUCLEOTIDE SEQUENCE</scope>
    <source>
        <strain evidence="1">ATCC33218</strain>
    </source>
</reference>
<dbReference type="AlphaFoldDB" id="A0A098GIN9"/>
<proteinExistence type="predicted"/>
<accession>A0A098GIN9</accession>
<evidence type="ECO:0000313" key="4">
    <source>
        <dbReference type="Proteomes" id="UP000182998"/>
    </source>
</evidence>
<protein>
    <submittedName>
        <fullName evidence="1">Uncharacterized protein</fullName>
    </submittedName>
</protein>
<reference evidence="3" key="2">
    <citation type="submission" date="2014-09" db="EMBL/GenBank/DDBJ databases">
        <authorList>
            <person name="Gomez-Valero L."/>
        </authorList>
    </citation>
    <scope>NUCLEOTIDE SEQUENCE [LARGE SCALE GENOMIC DNA]</scope>
    <source>
        <strain evidence="3">ATCC33218</strain>
    </source>
</reference>
<dbReference type="RefSeq" id="WP_045100029.1">
    <property type="nucleotide sequence ID" value="NZ_CP020614.1"/>
</dbReference>
<evidence type="ECO:0000313" key="3">
    <source>
        <dbReference type="Proteomes" id="UP000032414"/>
    </source>
</evidence>
<dbReference type="EMBL" id="FMVN01000005">
    <property type="protein sequence ID" value="SCY25764.1"/>
    <property type="molecule type" value="Genomic_DNA"/>
</dbReference>
<name>A0A098GIN9_LEGMI</name>
<dbReference type="Proteomes" id="UP000182998">
    <property type="component" value="Unassembled WGS sequence"/>
</dbReference>